<evidence type="ECO:0000313" key="3">
    <source>
        <dbReference type="Proteomes" id="UP001162891"/>
    </source>
</evidence>
<name>A0ABM7WR05_9BACT</name>
<reference evidence="3" key="1">
    <citation type="journal article" date="2022" name="Int. J. Syst. Evol. Microbiol.">
        <title>Anaeromyxobacter oryzae sp. nov., Anaeromyxobacter diazotrophicus sp. nov. and Anaeromyxobacter paludicola sp. nov., isolated from paddy soils.</title>
        <authorList>
            <person name="Itoh H."/>
            <person name="Xu Z."/>
            <person name="Mise K."/>
            <person name="Masuda Y."/>
            <person name="Ushijima N."/>
            <person name="Hayakawa C."/>
            <person name="Shiratori Y."/>
            <person name="Senoo K."/>
        </authorList>
    </citation>
    <scope>NUCLEOTIDE SEQUENCE [LARGE SCALE GENOMIC DNA]</scope>
    <source>
        <strain evidence="3">Red232</strain>
    </source>
</reference>
<dbReference type="EMBL" id="AP025591">
    <property type="protein sequence ID" value="BDG01899.1"/>
    <property type="molecule type" value="Genomic_DNA"/>
</dbReference>
<dbReference type="Proteomes" id="UP001162891">
    <property type="component" value="Chromosome"/>
</dbReference>
<dbReference type="InterPro" id="IPR015797">
    <property type="entry name" value="NUDIX_hydrolase-like_dom_sf"/>
</dbReference>
<feature type="domain" description="Nudix hydrolase" evidence="1">
    <location>
        <begin position="52"/>
        <end position="214"/>
    </location>
</feature>
<sequence>MPKVRAIEIVEDYTARARLDEGFLRLKRFRAVNRREDGSTSPEYRIDVIDRPTLDAVAVCLWARTAAGVEVLTRRGLRPAAYFRRGKRAALPEPEYLLVEEIVAGVLEPGEVGVEALRRRAADEVLEEAGLEVPLDAFRPLGGPFFPLPGIASEKIHVLEAEVARPAVAGRYDAPHEGDGSPLEEGAVLEWRTLPGALSACDAGEIEDAKTELAFRRLAARLRMG</sequence>
<gene>
    <name evidence="2" type="ORF">AMOR_08950</name>
</gene>
<organism evidence="2 3">
    <name type="scientific">Anaeromyxobacter oryzae</name>
    <dbReference type="NCBI Taxonomy" id="2918170"/>
    <lineage>
        <taxon>Bacteria</taxon>
        <taxon>Pseudomonadati</taxon>
        <taxon>Myxococcota</taxon>
        <taxon>Myxococcia</taxon>
        <taxon>Myxococcales</taxon>
        <taxon>Cystobacterineae</taxon>
        <taxon>Anaeromyxobacteraceae</taxon>
        <taxon>Anaeromyxobacter</taxon>
    </lineage>
</organism>
<evidence type="ECO:0000259" key="1">
    <source>
        <dbReference type="PROSITE" id="PS51462"/>
    </source>
</evidence>
<protein>
    <recommendedName>
        <fullName evidence="1">Nudix hydrolase domain-containing protein</fullName>
    </recommendedName>
</protein>
<keyword evidence="3" id="KW-1185">Reference proteome</keyword>
<dbReference type="Gene3D" id="3.90.79.10">
    <property type="entry name" value="Nucleoside Triphosphate Pyrophosphohydrolase"/>
    <property type="match status" value="1"/>
</dbReference>
<accession>A0ABM7WR05</accession>
<evidence type="ECO:0000313" key="2">
    <source>
        <dbReference type="EMBL" id="BDG01899.1"/>
    </source>
</evidence>
<dbReference type="RefSeq" id="WP_248358858.1">
    <property type="nucleotide sequence ID" value="NZ_AP025591.1"/>
</dbReference>
<proteinExistence type="predicted"/>
<dbReference type="InterPro" id="IPR000086">
    <property type="entry name" value="NUDIX_hydrolase_dom"/>
</dbReference>
<dbReference type="PROSITE" id="PS51462">
    <property type="entry name" value="NUDIX"/>
    <property type="match status" value="1"/>
</dbReference>
<dbReference type="SUPFAM" id="SSF55811">
    <property type="entry name" value="Nudix"/>
    <property type="match status" value="1"/>
</dbReference>